<evidence type="ECO:0000313" key="5">
    <source>
        <dbReference type="EMBL" id="KKT51295.1"/>
    </source>
</evidence>
<dbReference type="SUPFAM" id="SSF51294">
    <property type="entry name" value="Hedgehog/intein (Hint) domain"/>
    <property type="match status" value="1"/>
</dbReference>
<dbReference type="Gene3D" id="3.40.50.300">
    <property type="entry name" value="P-loop containing nucleotide triphosphate hydrolases"/>
    <property type="match status" value="1"/>
</dbReference>
<evidence type="ECO:0000259" key="4">
    <source>
        <dbReference type="PROSITE" id="PS50819"/>
    </source>
</evidence>
<accession>A0A0G1HWJ1</accession>
<dbReference type="InterPro" id="IPR027434">
    <property type="entry name" value="Homing_endonucl"/>
</dbReference>
<dbReference type="InterPro" id="IPR051162">
    <property type="entry name" value="T4SS_component"/>
</dbReference>
<dbReference type="PROSITE" id="PS50818">
    <property type="entry name" value="INTEIN_C_TER"/>
    <property type="match status" value="1"/>
</dbReference>
<dbReference type="PROSITE" id="PS50817">
    <property type="entry name" value="INTEIN_N_TER"/>
    <property type="match status" value="1"/>
</dbReference>
<dbReference type="SMART" id="SM00306">
    <property type="entry name" value="HintN"/>
    <property type="match status" value="1"/>
</dbReference>
<dbReference type="NCBIfam" id="TIGR01445">
    <property type="entry name" value="intein_Nterm"/>
    <property type="match status" value="1"/>
</dbReference>
<evidence type="ECO:0000256" key="1">
    <source>
        <dbReference type="ARBA" id="ARBA00022813"/>
    </source>
</evidence>
<feature type="compositionally biased region" description="Polar residues" evidence="3">
    <location>
        <begin position="13"/>
        <end position="51"/>
    </location>
</feature>
<dbReference type="InterPro" id="IPR006141">
    <property type="entry name" value="Intein_N"/>
</dbReference>
<dbReference type="CDD" id="cd01127">
    <property type="entry name" value="TrwB_TraG_TraD_VirD4"/>
    <property type="match status" value="1"/>
</dbReference>
<dbReference type="SUPFAM" id="SSF52540">
    <property type="entry name" value="P-loop containing nucleoside triphosphate hydrolases"/>
    <property type="match status" value="1"/>
</dbReference>
<dbReference type="SMART" id="SM00305">
    <property type="entry name" value="HintC"/>
    <property type="match status" value="1"/>
</dbReference>
<dbReference type="InterPro" id="IPR030934">
    <property type="entry name" value="Intein_C"/>
</dbReference>
<evidence type="ECO:0000256" key="2">
    <source>
        <dbReference type="ARBA" id="ARBA00023000"/>
    </source>
</evidence>
<feature type="domain" description="DOD-type homing endonuclease" evidence="4">
    <location>
        <begin position="432"/>
        <end position="561"/>
    </location>
</feature>
<dbReference type="InterPro" id="IPR004042">
    <property type="entry name" value="Intein_endonuc_central"/>
</dbReference>
<keyword evidence="2" id="KW-0651">Protein splicing</keyword>
<dbReference type="AlphaFoldDB" id="A0A0G1HWJ1"/>
<dbReference type="Proteomes" id="UP000034006">
    <property type="component" value="Unassembled WGS sequence"/>
</dbReference>
<dbReference type="Pfam" id="PF19044">
    <property type="entry name" value="P-loop_TraG"/>
    <property type="match status" value="1"/>
</dbReference>
<reference evidence="5 6" key="1">
    <citation type="journal article" date="2015" name="Nature">
        <title>rRNA introns, odd ribosomes, and small enigmatic genomes across a large radiation of phyla.</title>
        <authorList>
            <person name="Brown C.T."/>
            <person name="Hug L.A."/>
            <person name="Thomas B.C."/>
            <person name="Sharon I."/>
            <person name="Castelle C.J."/>
            <person name="Singh A."/>
            <person name="Wilkins M.J."/>
            <person name="Williams K.H."/>
            <person name="Banfield J.F."/>
        </authorList>
    </citation>
    <scope>NUCLEOTIDE SEQUENCE [LARGE SCALE GENOMIC DNA]</scope>
</reference>
<dbReference type="Pfam" id="PF14528">
    <property type="entry name" value="LAGLIDADG_3"/>
    <property type="match status" value="1"/>
</dbReference>
<proteinExistence type="predicted"/>
<keyword evidence="1" id="KW-0068">Autocatalytic cleavage</keyword>
<feature type="region of interest" description="Disordered" evidence="3">
    <location>
        <begin position="8"/>
        <end position="51"/>
    </location>
</feature>
<dbReference type="Gene3D" id="2.170.16.10">
    <property type="entry name" value="Hedgehog/Intein (Hint) domain"/>
    <property type="match status" value="2"/>
</dbReference>
<dbReference type="PANTHER" id="PTHR30121:SF6">
    <property type="entry name" value="SLR6007 PROTEIN"/>
    <property type="match status" value="1"/>
</dbReference>
<dbReference type="PROSITE" id="PS50819">
    <property type="entry name" value="INTEIN_ENDONUCLEASE"/>
    <property type="match status" value="1"/>
</dbReference>
<protein>
    <submittedName>
        <fullName evidence="5">Type IV secretory pathway VirB4 protein-like protein</fullName>
    </submittedName>
</protein>
<comment type="caution">
    <text evidence="5">The sequence shown here is derived from an EMBL/GenBank/DDBJ whole genome shotgun (WGS) entry which is preliminary data.</text>
</comment>
<dbReference type="InterPro" id="IPR003586">
    <property type="entry name" value="Hint_dom_C"/>
</dbReference>
<organism evidence="5 6">
    <name type="scientific">Candidatus Collierbacteria bacterium GW2011_GWB2_44_22</name>
    <dbReference type="NCBI Taxonomy" id="1618387"/>
    <lineage>
        <taxon>Bacteria</taxon>
        <taxon>Candidatus Collieribacteriota</taxon>
    </lineage>
</organism>
<gene>
    <name evidence="5" type="ORF">UW44_C0013G0015</name>
</gene>
<dbReference type="PANTHER" id="PTHR30121">
    <property type="entry name" value="UNCHARACTERIZED PROTEIN YJGR-RELATED"/>
    <property type="match status" value="1"/>
</dbReference>
<dbReference type="Gene3D" id="1.10.8.730">
    <property type="match status" value="1"/>
</dbReference>
<dbReference type="Gene3D" id="3.10.28.10">
    <property type="entry name" value="Homing endonucleases"/>
    <property type="match status" value="1"/>
</dbReference>
<dbReference type="PRINTS" id="PR00379">
    <property type="entry name" value="INTEIN"/>
</dbReference>
<dbReference type="EMBL" id="LCIH01000013">
    <property type="protein sequence ID" value="KKT51295.1"/>
    <property type="molecule type" value="Genomic_DNA"/>
</dbReference>
<dbReference type="STRING" id="1618387.UW44_C0013G0015"/>
<sequence>MALNLFTLGKKNSPPQQNSAAPAVQVSTPLQPATNNQQPKTPSFDSQKSATSSQSIQDIIAPSAIEVDFSHIKIDDIYIRTLFVTGYPRYVSANWLSPLINFNHSLDISMFIYPSDSKDTLDSLRRRIAEMEAEINTDIERGRIPRAATEAGLEDAKVLQSQLVKGAEKFFQFSLYISISAESEKELDTSTAQIQSMLASLLIISKIASLSMEDAFKTTLPYCKDKLMLTRNMDTTALSTTFPFTSSELSDNQGILYGVNAHNDSLVIFDRFSLENANMLILATSGAGKSVSYNETVLIKNSANEVKRTKIGPLVENIIRQKGSVKLDAEMIGNINPGIKVYSFNPRTLKGEWSSVTVAAKKDAPSYLYRFATKSGRMITTTADHNMLTLNNAQIQVVKSDTIKTGDYIPLPRLIQESTSSTAKHSSLYYELIGYYTAEGCSTEYSVFISNMEQEVIDRVNYLCDKLKFRTVPLMNHNVVKGVSINSKPLIRKLKLDKCYGKAGTKKVPTTLFSQPNDSKSAFLRAYFDGDGCVEEHEVTCTTKSKQLVSDLSYLLFNFGIIARIHPKFKRTTNTNHKGDTYYQITISGQKDLSYFAQHISFNLSRKKEKLQTLLGKTTNPNDDIIPNLEQPLTEIYQYLYPGKVGAPQKLIDIKNKAFRPTISELQKLIVKIKSRLLTIKDQEKTIFELIALPQWQDLAEIGSKSKKLNKQLWKELGHTWQTMRAGTVIPSITTVLHVYQTTSGQQITKEYLFNCLYSTSKNLGFTFQDFDPTLQTTLATTKANTAYDRIYKGSQYLLKKYIEIQDNVKKANEIIHRLEVLAHSELYWDPIVKISKLKSKHPFVYDLTVNNEVFFAGFGGMFVHNSYAVKLEILRSLMFDCQVIILDPENEYEMVTKSVGGNYLSFSASASHKINPFQIARPKESTEDEMGYKYLFLMSLLKIMIGQMDPIEEATMNRALVLTYRQKGITEDPSTHTLEPPRMEDLYRSLIGMEEAVSKTLAARLERFVMGAVKGIFDQQSNIDINAPITVFTLRDTADEIRPIVMFMILDFVWNEVRKNLRKRILVVDEAWYLMRYEDSAKILQGFVKRARKYYFGVSIISQNVDDFLGSAYGKAIITNSALKLLLKQSSAAINQISETFYLSQGEKQLLLSAGVGEGIFFAGMNHVAIKIISSADEHALATSKPAEILELQKQAKLQAAAEAASQNNPQDVAKPANP</sequence>
<evidence type="ECO:0000256" key="3">
    <source>
        <dbReference type="SAM" id="MobiDB-lite"/>
    </source>
</evidence>
<name>A0A0G1HWJ1_9BACT</name>
<dbReference type="InterPro" id="IPR043964">
    <property type="entry name" value="P-loop_TraG"/>
</dbReference>
<dbReference type="GO" id="GO:0016539">
    <property type="term" value="P:intein-mediated protein splicing"/>
    <property type="evidence" value="ECO:0007669"/>
    <property type="project" value="InterPro"/>
</dbReference>
<dbReference type="InterPro" id="IPR027417">
    <property type="entry name" value="P-loop_NTPase"/>
</dbReference>
<dbReference type="SUPFAM" id="SSF55608">
    <property type="entry name" value="Homing endonucleases"/>
    <property type="match status" value="1"/>
</dbReference>
<dbReference type="InterPro" id="IPR004860">
    <property type="entry name" value="LAGLIDADG_dom"/>
</dbReference>
<dbReference type="GO" id="GO:0004519">
    <property type="term" value="F:endonuclease activity"/>
    <property type="evidence" value="ECO:0007669"/>
    <property type="project" value="InterPro"/>
</dbReference>
<dbReference type="CDD" id="cd00081">
    <property type="entry name" value="Hint"/>
    <property type="match status" value="1"/>
</dbReference>
<dbReference type="InterPro" id="IPR036844">
    <property type="entry name" value="Hint_dom_sf"/>
</dbReference>
<dbReference type="InterPro" id="IPR003587">
    <property type="entry name" value="Hint_dom_N"/>
</dbReference>
<evidence type="ECO:0000313" key="6">
    <source>
        <dbReference type="Proteomes" id="UP000034006"/>
    </source>
</evidence>
<dbReference type="InterPro" id="IPR006142">
    <property type="entry name" value="INTEIN"/>
</dbReference>